<accession>A0A6N6JFJ7</accession>
<gene>
    <name evidence="1" type="ORF">KIN_10560</name>
</gene>
<sequence>MPHRLRFALWRSPPPDPVPELLKQSFSFRDPILLGKLMGVGRGEVKLKHAVLQALTAYLFDDGCCGSQVGVMTEAAS</sequence>
<name>A0A6N6JFJ7_9RHOB</name>
<dbReference type="EMBL" id="BLJE01000001">
    <property type="protein sequence ID" value="GFE63982.1"/>
    <property type="molecule type" value="Genomic_DNA"/>
</dbReference>
<reference evidence="1 2" key="1">
    <citation type="submission" date="2019-12" db="EMBL/GenBank/DDBJ databases">
        <title>Litoreibacter badius sp. nov., a novel bacteriochlorophyll a-containing bacterium in the genus Litoreibacter.</title>
        <authorList>
            <person name="Kanamuro M."/>
            <person name="Takabe Y."/>
            <person name="Mori K."/>
            <person name="Takaichi S."/>
            <person name="Hanada S."/>
        </authorList>
    </citation>
    <scope>NUCLEOTIDE SEQUENCE [LARGE SCALE GENOMIC DNA]</scope>
    <source>
        <strain evidence="1 2">K6</strain>
    </source>
</reference>
<comment type="caution">
    <text evidence="1">The sequence shown here is derived from an EMBL/GenBank/DDBJ whole genome shotgun (WGS) entry which is preliminary data.</text>
</comment>
<dbReference type="AlphaFoldDB" id="A0A6N6JFJ7"/>
<organism evidence="1 2">
    <name type="scientific">Litoreibacter roseus</name>
    <dbReference type="NCBI Taxonomy" id="2601869"/>
    <lineage>
        <taxon>Bacteria</taxon>
        <taxon>Pseudomonadati</taxon>
        <taxon>Pseudomonadota</taxon>
        <taxon>Alphaproteobacteria</taxon>
        <taxon>Rhodobacterales</taxon>
        <taxon>Roseobacteraceae</taxon>
        <taxon>Litoreibacter</taxon>
    </lineage>
</organism>
<keyword evidence="2" id="KW-1185">Reference proteome</keyword>
<protein>
    <submittedName>
        <fullName evidence="1">Uncharacterized protein</fullName>
    </submittedName>
</protein>
<evidence type="ECO:0000313" key="1">
    <source>
        <dbReference type="EMBL" id="GFE63982.1"/>
    </source>
</evidence>
<proteinExistence type="predicted"/>
<dbReference type="Proteomes" id="UP000436822">
    <property type="component" value="Unassembled WGS sequence"/>
</dbReference>
<evidence type="ECO:0000313" key="2">
    <source>
        <dbReference type="Proteomes" id="UP000436822"/>
    </source>
</evidence>